<keyword evidence="2" id="KW-0902">Two-component regulatory system</keyword>
<reference evidence="10 11" key="1">
    <citation type="submission" date="2016-08" db="EMBL/GenBank/DDBJ databases">
        <title>Analysis of Carbohydrate Active Enzymes in Thermogemmatispora T81 Reveals Carbohydrate Degradation Ability.</title>
        <authorList>
            <person name="Tomazini A."/>
            <person name="Lal S."/>
            <person name="Stott M."/>
            <person name="Henrissat B."/>
            <person name="Polikarpov I."/>
            <person name="Sparling R."/>
            <person name="Levin D.B."/>
        </authorList>
    </citation>
    <scope>NUCLEOTIDE SEQUENCE [LARGE SCALE GENOMIC DNA]</scope>
    <source>
        <strain evidence="10 11">T81</strain>
    </source>
</reference>
<evidence type="ECO:0000256" key="5">
    <source>
        <dbReference type="ARBA" id="ARBA00023163"/>
    </source>
</evidence>
<dbReference type="GO" id="GO:0000976">
    <property type="term" value="F:transcription cis-regulatory region binding"/>
    <property type="evidence" value="ECO:0007669"/>
    <property type="project" value="TreeGrafter"/>
</dbReference>
<dbReference type="Gene3D" id="1.10.10.10">
    <property type="entry name" value="Winged helix-like DNA-binding domain superfamily/Winged helix DNA-binding domain"/>
    <property type="match status" value="1"/>
</dbReference>
<proteinExistence type="predicted"/>
<dbReference type="PROSITE" id="PS50110">
    <property type="entry name" value="RESPONSE_REGULATORY"/>
    <property type="match status" value="1"/>
</dbReference>
<evidence type="ECO:0000259" key="9">
    <source>
        <dbReference type="PROSITE" id="PS51755"/>
    </source>
</evidence>
<evidence type="ECO:0000256" key="2">
    <source>
        <dbReference type="ARBA" id="ARBA00023012"/>
    </source>
</evidence>
<dbReference type="EMBL" id="MCIF01000002">
    <property type="protein sequence ID" value="RAQ98433.1"/>
    <property type="molecule type" value="Genomic_DNA"/>
</dbReference>
<dbReference type="Pfam" id="PF00486">
    <property type="entry name" value="Trans_reg_C"/>
    <property type="match status" value="1"/>
</dbReference>
<keyword evidence="1 6" id="KW-0597">Phosphoprotein</keyword>
<keyword evidence="4 7" id="KW-0238">DNA-binding</keyword>
<dbReference type="Gene3D" id="3.40.50.2300">
    <property type="match status" value="1"/>
</dbReference>
<dbReference type="FunFam" id="3.40.50.2300:FF:000001">
    <property type="entry name" value="DNA-binding response regulator PhoB"/>
    <property type="match status" value="1"/>
</dbReference>
<dbReference type="InterPro" id="IPR039420">
    <property type="entry name" value="WalR-like"/>
</dbReference>
<dbReference type="Pfam" id="PF00072">
    <property type="entry name" value="Response_reg"/>
    <property type="match status" value="1"/>
</dbReference>
<dbReference type="AlphaFoldDB" id="A0A328VRU3"/>
<comment type="caution">
    <text evidence="10">The sequence shown here is derived from an EMBL/GenBank/DDBJ whole genome shotgun (WGS) entry which is preliminary data.</text>
</comment>
<keyword evidence="5" id="KW-0804">Transcription</keyword>
<dbReference type="PANTHER" id="PTHR48111">
    <property type="entry name" value="REGULATOR OF RPOS"/>
    <property type="match status" value="1"/>
</dbReference>
<evidence type="ECO:0000259" key="8">
    <source>
        <dbReference type="PROSITE" id="PS50110"/>
    </source>
</evidence>
<dbReference type="PANTHER" id="PTHR48111:SF50">
    <property type="entry name" value="KDP OPERON TRANSCRIPTIONAL REGULATORY PROTEIN KDPE"/>
    <property type="match status" value="1"/>
</dbReference>
<dbReference type="SMART" id="SM00448">
    <property type="entry name" value="REC"/>
    <property type="match status" value="1"/>
</dbReference>
<feature type="domain" description="OmpR/PhoB-type" evidence="9">
    <location>
        <begin position="133"/>
        <end position="232"/>
    </location>
</feature>
<dbReference type="Proteomes" id="UP000248706">
    <property type="component" value="Unassembled WGS sequence"/>
</dbReference>
<evidence type="ECO:0000256" key="6">
    <source>
        <dbReference type="PROSITE-ProRule" id="PRU00169"/>
    </source>
</evidence>
<feature type="modified residue" description="4-aspartylphosphate" evidence="6">
    <location>
        <position position="54"/>
    </location>
</feature>
<evidence type="ECO:0000313" key="11">
    <source>
        <dbReference type="Proteomes" id="UP000248706"/>
    </source>
</evidence>
<dbReference type="InterPro" id="IPR011006">
    <property type="entry name" value="CheY-like_superfamily"/>
</dbReference>
<evidence type="ECO:0000256" key="4">
    <source>
        <dbReference type="ARBA" id="ARBA00023125"/>
    </source>
</evidence>
<evidence type="ECO:0000256" key="3">
    <source>
        <dbReference type="ARBA" id="ARBA00023015"/>
    </source>
</evidence>
<dbReference type="InterPro" id="IPR001789">
    <property type="entry name" value="Sig_transdc_resp-reg_receiver"/>
</dbReference>
<sequence length="238" mass="26773">MRKTTILCVDDDPHLLRLVSRNLELEGYAVLTASDGEQALAVFKEQQPDLILLDVMMPRLDGFSVCQRVREYSGVPIILLTARGQDQDKVRGLDLGADDYLTKPFSIEELLARVRAVLRRAQFSSGERVSGLRSIITVGDLTIDDTRHLVTRAGHEIALTPTEYRLLAYLAQHAGRVVTQDLLLERVWGAEYVGESHMLQVNINRLRRKLEDDPAHPRYIRTKVGVGYMLVAPEDLAS</sequence>
<dbReference type="CDD" id="cd00383">
    <property type="entry name" value="trans_reg_C"/>
    <property type="match status" value="1"/>
</dbReference>
<organism evidence="10 11">
    <name type="scientific">Thermogemmatispora tikiterensis</name>
    <dbReference type="NCBI Taxonomy" id="1825093"/>
    <lineage>
        <taxon>Bacteria</taxon>
        <taxon>Bacillati</taxon>
        <taxon>Chloroflexota</taxon>
        <taxon>Ktedonobacteria</taxon>
        <taxon>Thermogemmatisporales</taxon>
        <taxon>Thermogemmatisporaceae</taxon>
        <taxon>Thermogemmatispora</taxon>
    </lineage>
</organism>
<accession>A0A328VRU3</accession>
<evidence type="ECO:0000313" key="10">
    <source>
        <dbReference type="EMBL" id="RAQ98433.1"/>
    </source>
</evidence>
<dbReference type="PROSITE" id="PS51755">
    <property type="entry name" value="OMPR_PHOB"/>
    <property type="match status" value="1"/>
</dbReference>
<dbReference type="FunFam" id="1.10.10.10:FF:000018">
    <property type="entry name" value="DNA-binding response regulator ResD"/>
    <property type="match status" value="1"/>
</dbReference>
<name>A0A328VRU3_9CHLR</name>
<dbReference type="GO" id="GO:0005829">
    <property type="term" value="C:cytosol"/>
    <property type="evidence" value="ECO:0007669"/>
    <property type="project" value="TreeGrafter"/>
</dbReference>
<feature type="DNA-binding region" description="OmpR/PhoB-type" evidence="7">
    <location>
        <begin position="133"/>
        <end position="232"/>
    </location>
</feature>
<evidence type="ECO:0000256" key="1">
    <source>
        <dbReference type="ARBA" id="ARBA00022553"/>
    </source>
</evidence>
<dbReference type="InterPro" id="IPR036388">
    <property type="entry name" value="WH-like_DNA-bd_sf"/>
</dbReference>
<feature type="domain" description="Response regulatory" evidence="8">
    <location>
        <begin position="5"/>
        <end position="118"/>
    </location>
</feature>
<dbReference type="SUPFAM" id="SSF52172">
    <property type="entry name" value="CheY-like"/>
    <property type="match status" value="1"/>
</dbReference>
<dbReference type="GO" id="GO:0006355">
    <property type="term" value="P:regulation of DNA-templated transcription"/>
    <property type="evidence" value="ECO:0007669"/>
    <property type="project" value="InterPro"/>
</dbReference>
<dbReference type="GO" id="GO:0000156">
    <property type="term" value="F:phosphorelay response regulator activity"/>
    <property type="evidence" value="ECO:0007669"/>
    <property type="project" value="TreeGrafter"/>
</dbReference>
<dbReference type="InterPro" id="IPR001867">
    <property type="entry name" value="OmpR/PhoB-type_DNA-bd"/>
</dbReference>
<dbReference type="GO" id="GO:0032993">
    <property type="term" value="C:protein-DNA complex"/>
    <property type="evidence" value="ECO:0007669"/>
    <property type="project" value="TreeGrafter"/>
</dbReference>
<dbReference type="SMART" id="SM00862">
    <property type="entry name" value="Trans_reg_C"/>
    <property type="match status" value="1"/>
</dbReference>
<evidence type="ECO:0000256" key="7">
    <source>
        <dbReference type="PROSITE-ProRule" id="PRU01091"/>
    </source>
</evidence>
<keyword evidence="11" id="KW-1185">Reference proteome</keyword>
<protein>
    <submittedName>
        <fullName evidence="10">DNA-binding response regulator</fullName>
    </submittedName>
</protein>
<dbReference type="Gene3D" id="6.10.250.690">
    <property type="match status" value="1"/>
</dbReference>
<gene>
    <name evidence="10" type="ORF">A4R35_23025</name>
</gene>
<keyword evidence="3" id="KW-0805">Transcription regulation</keyword>